<feature type="transmembrane region" description="Helical" evidence="6">
    <location>
        <begin position="86"/>
        <end position="107"/>
    </location>
</feature>
<evidence type="ECO:0000256" key="4">
    <source>
        <dbReference type="ARBA" id="ARBA00023136"/>
    </source>
</evidence>
<feature type="transmembrane region" description="Helical" evidence="6">
    <location>
        <begin position="406"/>
        <end position="431"/>
    </location>
</feature>
<dbReference type="Pfam" id="PF04547">
    <property type="entry name" value="Anoctamin"/>
    <property type="match status" value="1"/>
</dbReference>
<reference evidence="8 9" key="1">
    <citation type="submission" date="2019-03" db="EMBL/GenBank/DDBJ databases">
        <title>Single cell metagenomics reveals metabolic interactions within the superorganism composed of flagellate Streblomastix strix and complex community of Bacteroidetes bacteria on its surface.</title>
        <authorList>
            <person name="Treitli S.C."/>
            <person name="Kolisko M."/>
            <person name="Husnik F."/>
            <person name="Keeling P."/>
            <person name="Hampl V."/>
        </authorList>
    </citation>
    <scope>NUCLEOTIDE SEQUENCE [LARGE SCALE GENOMIC DNA]</scope>
    <source>
        <strain evidence="8">ST1C</strain>
    </source>
</reference>
<feature type="transmembrane region" description="Helical" evidence="6">
    <location>
        <begin position="127"/>
        <end position="153"/>
    </location>
</feature>
<sequence>MPISVVMITIDAVIIYLLTWGEPYIIEAIKNDRENIPFLENFFIELVPSILNAVVSIAFAFIYELVAEMMNKWENYKTQTQYDNMIIFRLIVASIINQFFSMFYIVFSHSPFSFEEMRLSFTTLQVRLTTLFVIYFLKTQLLSNILPMLIVFFKWGMNKIKMMRYEKKKENVKNMILELQIQRQKVYLIPKSGNKLDNKSIQIISPQNEEVNTNNPSPQLAIQDSSQSNAQSSSQTTPQNRSINQVAQNSWRSLRKMVVSTVQTQTLQDRLKQQKIELLKIEKDMESLPTNIEREMKMPQYNTFDDFQELIMQFGFIVLFSPAFPLAPLFSFIGNVIQMRSDPMKIAYSMQRPIPFSSQSIGSFVIVLYSISFLSIITNSGIFFFFFRERITQFLVGDVEIGEKGLAIQITIIFLVENVLIFIVAFISIAVSDTPQDVADTVDKDENSKRNLLVALKKREKQERMKKFYDQQIKLFDEREKMKKLNLIQHMKEDFKKKQKQENQNNDTE</sequence>
<dbReference type="OrthoDB" id="296386at2759"/>
<evidence type="ECO:0000313" key="8">
    <source>
        <dbReference type="EMBL" id="KAA6362637.1"/>
    </source>
</evidence>
<gene>
    <name evidence="8" type="ORF">EZS28_041836</name>
</gene>
<evidence type="ECO:0000259" key="7">
    <source>
        <dbReference type="Pfam" id="PF04547"/>
    </source>
</evidence>
<feature type="domain" description="Anoctamin transmembrane" evidence="7">
    <location>
        <begin position="4"/>
        <end position="442"/>
    </location>
</feature>
<feature type="transmembrane region" description="Helical" evidence="6">
    <location>
        <begin position="46"/>
        <end position="66"/>
    </location>
</feature>
<dbReference type="InterPro" id="IPR049452">
    <property type="entry name" value="Anoctamin_TM"/>
</dbReference>
<dbReference type="EMBL" id="SNRW01023921">
    <property type="protein sequence ID" value="KAA6362637.1"/>
    <property type="molecule type" value="Genomic_DNA"/>
</dbReference>
<comment type="subcellular location">
    <subcellularLocation>
        <location evidence="1">Membrane</location>
        <topology evidence="1">Multi-pass membrane protein</topology>
    </subcellularLocation>
</comment>
<feature type="compositionally biased region" description="Polar residues" evidence="5">
    <location>
        <begin position="236"/>
        <end position="246"/>
    </location>
</feature>
<keyword evidence="2 6" id="KW-0812">Transmembrane</keyword>
<comment type="caution">
    <text evidence="8">The sequence shown here is derived from an EMBL/GenBank/DDBJ whole genome shotgun (WGS) entry which is preliminary data.</text>
</comment>
<keyword evidence="4 6" id="KW-0472">Membrane</keyword>
<dbReference type="PANTHER" id="PTHR12308:SF73">
    <property type="entry name" value="ANOCTAMIN"/>
    <property type="match status" value="1"/>
</dbReference>
<keyword evidence="3 6" id="KW-1133">Transmembrane helix</keyword>
<feature type="compositionally biased region" description="Polar residues" evidence="5">
    <location>
        <begin position="208"/>
        <end position="222"/>
    </location>
</feature>
<evidence type="ECO:0000256" key="2">
    <source>
        <dbReference type="ARBA" id="ARBA00022692"/>
    </source>
</evidence>
<organism evidence="8 9">
    <name type="scientific">Streblomastix strix</name>
    <dbReference type="NCBI Taxonomy" id="222440"/>
    <lineage>
        <taxon>Eukaryota</taxon>
        <taxon>Metamonada</taxon>
        <taxon>Preaxostyla</taxon>
        <taxon>Oxymonadida</taxon>
        <taxon>Streblomastigidae</taxon>
        <taxon>Streblomastix</taxon>
    </lineage>
</organism>
<feature type="transmembrane region" description="Helical" evidence="6">
    <location>
        <begin position="310"/>
        <end position="333"/>
    </location>
</feature>
<evidence type="ECO:0000313" key="9">
    <source>
        <dbReference type="Proteomes" id="UP000324800"/>
    </source>
</evidence>
<dbReference type="Proteomes" id="UP000324800">
    <property type="component" value="Unassembled WGS sequence"/>
</dbReference>
<feature type="transmembrane region" description="Helical" evidence="6">
    <location>
        <begin position="361"/>
        <end position="386"/>
    </location>
</feature>
<dbReference type="InterPro" id="IPR007632">
    <property type="entry name" value="Anoctamin"/>
</dbReference>
<feature type="transmembrane region" description="Helical" evidence="6">
    <location>
        <begin position="5"/>
        <end position="26"/>
    </location>
</feature>
<feature type="compositionally biased region" description="Low complexity" evidence="5">
    <location>
        <begin position="223"/>
        <end position="235"/>
    </location>
</feature>
<feature type="region of interest" description="Disordered" evidence="5">
    <location>
        <begin position="208"/>
        <end position="246"/>
    </location>
</feature>
<protein>
    <recommendedName>
        <fullName evidence="7">Anoctamin transmembrane domain-containing protein</fullName>
    </recommendedName>
</protein>
<dbReference type="PANTHER" id="PTHR12308">
    <property type="entry name" value="ANOCTAMIN"/>
    <property type="match status" value="1"/>
</dbReference>
<proteinExistence type="predicted"/>
<evidence type="ECO:0000256" key="5">
    <source>
        <dbReference type="SAM" id="MobiDB-lite"/>
    </source>
</evidence>
<dbReference type="GO" id="GO:0005254">
    <property type="term" value="F:chloride channel activity"/>
    <property type="evidence" value="ECO:0007669"/>
    <property type="project" value="TreeGrafter"/>
</dbReference>
<name>A0A5J4TWJ8_9EUKA</name>
<evidence type="ECO:0000256" key="6">
    <source>
        <dbReference type="SAM" id="Phobius"/>
    </source>
</evidence>
<evidence type="ECO:0000256" key="3">
    <source>
        <dbReference type="ARBA" id="ARBA00022989"/>
    </source>
</evidence>
<dbReference type="GO" id="GO:0016020">
    <property type="term" value="C:membrane"/>
    <property type="evidence" value="ECO:0007669"/>
    <property type="project" value="UniProtKB-SubCell"/>
</dbReference>
<evidence type="ECO:0000256" key="1">
    <source>
        <dbReference type="ARBA" id="ARBA00004141"/>
    </source>
</evidence>
<accession>A0A5J4TWJ8</accession>
<dbReference type="AlphaFoldDB" id="A0A5J4TWJ8"/>